<evidence type="ECO:0000259" key="3">
    <source>
        <dbReference type="PROSITE" id="PS50878"/>
    </source>
</evidence>
<evidence type="ECO:0000313" key="4">
    <source>
        <dbReference type="EMBL" id="KAL0152039.1"/>
    </source>
</evidence>
<keyword evidence="2" id="KW-0472">Membrane</keyword>
<dbReference type="InterPro" id="IPR043502">
    <property type="entry name" value="DNA/RNA_pol_sf"/>
</dbReference>
<reference evidence="4 5" key="1">
    <citation type="submission" date="2024-05" db="EMBL/GenBank/DDBJ databases">
        <title>Genome sequencing and assembly of Indian major carp, Cirrhinus mrigala (Hamilton, 1822).</title>
        <authorList>
            <person name="Mohindra V."/>
            <person name="Chowdhury L.M."/>
            <person name="Lal K."/>
            <person name="Jena J.K."/>
        </authorList>
    </citation>
    <scope>NUCLEOTIDE SEQUENCE [LARGE SCALE GENOMIC DNA]</scope>
    <source>
        <strain evidence="4">CM1030</strain>
        <tissue evidence="4">Blood</tissue>
    </source>
</reference>
<dbReference type="Gene3D" id="3.40.50.12690">
    <property type="match status" value="1"/>
</dbReference>
<evidence type="ECO:0000313" key="5">
    <source>
        <dbReference type="Proteomes" id="UP001529510"/>
    </source>
</evidence>
<dbReference type="Pfam" id="PF00429">
    <property type="entry name" value="TLV_coat"/>
    <property type="match status" value="1"/>
</dbReference>
<feature type="transmembrane region" description="Helical" evidence="2">
    <location>
        <begin position="198"/>
        <end position="220"/>
    </location>
</feature>
<dbReference type="InterPro" id="IPR036691">
    <property type="entry name" value="Endo/exonu/phosph_ase_sf"/>
</dbReference>
<dbReference type="PANTHER" id="PTHR33332">
    <property type="entry name" value="REVERSE TRANSCRIPTASE DOMAIN-CONTAINING PROTEIN"/>
    <property type="match status" value="1"/>
</dbReference>
<accession>A0ABD0MPP4</accession>
<comment type="caution">
    <text evidence="4">The sequence shown here is derived from an EMBL/GenBank/DDBJ whole genome shotgun (WGS) entry which is preliminary data.</text>
</comment>
<dbReference type="Gene3D" id="3.60.10.10">
    <property type="entry name" value="Endonuclease/exonuclease/phosphatase"/>
    <property type="match status" value="1"/>
</dbReference>
<protein>
    <recommendedName>
        <fullName evidence="3">Reverse transcriptase domain-containing protein</fullName>
    </recommendedName>
</protein>
<keyword evidence="5" id="KW-1185">Reference proteome</keyword>
<dbReference type="SUPFAM" id="SSF56672">
    <property type="entry name" value="DNA/RNA polymerases"/>
    <property type="match status" value="1"/>
</dbReference>
<dbReference type="Proteomes" id="UP001529510">
    <property type="component" value="Unassembled WGS sequence"/>
</dbReference>
<proteinExistence type="predicted"/>
<evidence type="ECO:0000256" key="2">
    <source>
        <dbReference type="SAM" id="Phobius"/>
    </source>
</evidence>
<feature type="domain" description="Reverse transcriptase" evidence="3">
    <location>
        <begin position="778"/>
        <end position="1034"/>
    </location>
</feature>
<dbReference type="Pfam" id="PF00078">
    <property type="entry name" value="RVT_1"/>
    <property type="match status" value="1"/>
</dbReference>
<evidence type="ECO:0000256" key="1">
    <source>
        <dbReference type="SAM" id="MobiDB-lite"/>
    </source>
</evidence>
<organism evidence="4 5">
    <name type="scientific">Cirrhinus mrigala</name>
    <name type="common">Mrigala</name>
    <dbReference type="NCBI Taxonomy" id="683832"/>
    <lineage>
        <taxon>Eukaryota</taxon>
        <taxon>Metazoa</taxon>
        <taxon>Chordata</taxon>
        <taxon>Craniata</taxon>
        <taxon>Vertebrata</taxon>
        <taxon>Euteleostomi</taxon>
        <taxon>Actinopterygii</taxon>
        <taxon>Neopterygii</taxon>
        <taxon>Teleostei</taxon>
        <taxon>Ostariophysi</taxon>
        <taxon>Cypriniformes</taxon>
        <taxon>Cyprinidae</taxon>
        <taxon>Labeoninae</taxon>
        <taxon>Labeonini</taxon>
        <taxon>Cirrhinus</taxon>
    </lineage>
</organism>
<feature type="region of interest" description="Disordered" evidence="1">
    <location>
        <begin position="250"/>
        <end position="272"/>
    </location>
</feature>
<dbReference type="SUPFAM" id="SSF58069">
    <property type="entry name" value="Virus ectodomain"/>
    <property type="match status" value="1"/>
</dbReference>
<keyword evidence="2" id="KW-1133">Transmembrane helix</keyword>
<dbReference type="CDD" id="cd01650">
    <property type="entry name" value="RT_nLTR_like"/>
    <property type="match status" value="1"/>
</dbReference>
<gene>
    <name evidence="4" type="ORF">M9458_052643</name>
</gene>
<dbReference type="SUPFAM" id="SSF56219">
    <property type="entry name" value="DNase I-like"/>
    <property type="match status" value="1"/>
</dbReference>
<dbReference type="AlphaFoldDB" id="A0ABD0MPP4"/>
<dbReference type="InterPro" id="IPR000477">
    <property type="entry name" value="RT_dom"/>
</dbReference>
<sequence>MIWTCGGMAYYHLDEGDWRGCCYPALLSTGTTVLVKRDSETIMGNAAQQTREKRDVNSMPNRYNGYKTVDPWTTPGENIGWSLAGFFTGVGTTVALNKINGLAWQVLSLENDTTHALGLITDELKTMREAVVQNRLVLDLLTSEKGGVCKMLGVSCCFYIPDNSDNITDILTHMRESIPEPRKDDSWFSWLDSLWGGWGTWIFTTVVPIIVLLLIVLLFAPCLIQCINNFIVRTIASLTTRGTYQVMLSAQQEGARPPAPDPRPNNEPDEDDYSSYARVYQLELEGHYRNVEIQCLPGARAPDILANLKVVANAKRKFSKIAIHVGTNDVRLRHTMSDTVICSGPLPAYRGDEIHSRLPDLLKRDGLHPSRGGAALLSSNMAYSLRQTDSLIRLSASRLTSPKSVNSQHIETLTPRYHAIETVSVPRARQYKRPPNQFKNKVLIVGDFNIHVDIENDALAAAFTDILNSIGVRQHVSGPTHCRNHTLDLILSHGIDVNAVEILQQSDDISDHYLVSCILQITKTVNSTPYYKYGRTITSTTKDCFLSNLPDLSEFLSMSNSSEKLDDVTETIDSLFSRTLDTVAPLRLRKIKENSPTPWYNEHTRALKRAARKMERSWRKTKLEVFRTAWRECTLSYRKALKSARSDYFSTLLEENKHNPRHLFNTVAKLTKNKEPTGTDYAHQHSSNDFMNYFTSKIDTIRDKIVTMQPSITVSHQIVRYRSPGEQFNSFSTIGQEELYKLVKSSKPTTCMLDPIPSRLLKDLLPDLIDPLLNIINSSLSLGYVPKTFKLAAIKPLIKKPQLDPNELTNYRPISNLPFLSKILEKVVSSQLSSFLQKYDICVDFQSGFRPYHSTETALIRVTNDLLLSSDRGCISLLVLLDLSAAFDTVDHNILLNRLENYVGISGSALAWFKSYLSDRHQFVAVNEEVSYRSQVQYGVPQGSVLGPLLFTLYMLPLGDIIRKYGVSFHCYADDTQLYISSRPGETIKKYDHISPVLSTLHWLPIKHRIDFKILLITYKALNGLAPQYLSELLSHYSPSRPLRSQNSGNLIIPRISKSTAGGRSFSYLAPKLWNNLPYNVRDADTLCQFKSRLKTHLFNLAYT</sequence>
<dbReference type="EMBL" id="JAMKFB020000198">
    <property type="protein sequence ID" value="KAL0152039.1"/>
    <property type="molecule type" value="Genomic_DNA"/>
</dbReference>
<dbReference type="PROSITE" id="PS50878">
    <property type="entry name" value="RT_POL"/>
    <property type="match status" value="1"/>
</dbReference>
<keyword evidence="2" id="KW-0812">Transmembrane</keyword>
<name>A0ABD0MPP4_CIRMR</name>
<dbReference type="InterPro" id="IPR018154">
    <property type="entry name" value="TLV/ENV_coat_polyprotein"/>
</dbReference>
<dbReference type="Gene3D" id="1.10.287.210">
    <property type="match status" value="1"/>
</dbReference>